<keyword evidence="5" id="KW-1185">Reference proteome</keyword>
<keyword evidence="1" id="KW-0378">Hydrolase</keyword>
<dbReference type="GO" id="GO:0005829">
    <property type="term" value="C:cytosol"/>
    <property type="evidence" value="ECO:0007669"/>
    <property type="project" value="TreeGrafter"/>
</dbReference>
<dbReference type="GO" id="GO:0043456">
    <property type="term" value="P:regulation of pentose-phosphate shunt"/>
    <property type="evidence" value="ECO:0007669"/>
    <property type="project" value="TreeGrafter"/>
</dbReference>
<protein>
    <submittedName>
        <fullName evidence="4">Histidine phosphatase family protein</fullName>
    </submittedName>
</protein>
<evidence type="ECO:0000256" key="3">
    <source>
        <dbReference type="PIRSR" id="PIRSR613078-2"/>
    </source>
</evidence>
<dbReference type="SUPFAM" id="SSF53254">
    <property type="entry name" value="Phosphoglycerate mutase-like"/>
    <property type="match status" value="1"/>
</dbReference>
<dbReference type="InterPro" id="IPR029033">
    <property type="entry name" value="His_PPase_superfam"/>
</dbReference>
<evidence type="ECO:0000313" key="4">
    <source>
        <dbReference type="EMBL" id="MCP9763780.1"/>
    </source>
</evidence>
<evidence type="ECO:0000256" key="1">
    <source>
        <dbReference type="ARBA" id="ARBA00022801"/>
    </source>
</evidence>
<dbReference type="Gene3D" id="3.40.50.1240">
    <property type="entry name" value="Phosphoglycerate mutase-like"/>
    <property type="match status" value="1"/>
</dbReference>
<dbReference type="EMBL" id="RJUF01000039">
    <property type="protein sequence ID" value="MCP9763780.1"/>
    <property type="molecule type" value="Genomic_DNA"/>
</dbReference>
<dbReference type="PIRSF" id="PIRSF000709">
    <property type="entry name" value="6PFK_2-Ptase"/>
    <property type="match status" value="1"/>
</dbReference>
<gene>
    <name evidence="4" type="ORF">EGI31_12525</name>
</gene>
<dbReference type="SMART" id="SM00855">
    <property type="entry name" value="PGAM"/>
    <property type="match status" value="1"/>
</dbReference>
<feature type="active site" description="Proton donor/acceptor" evidence="2">
    <location>
        <position position="84"/>
    </location>
</feature>
<dbReference type="GO" id="GO:0045820">
    <property type="term" value="P:negative regulation of glycolytic process"/>
    <property type="evidence" value="ECO:0007669"/>
    <property type="project" value="TreeGrafter"/>
</dbReference>
<sequence length="211" mass="24118">MSKKEIYLIRHGETEYNKKGIVQGSGIDADLNETGRNQAEAFHRKYGDVPFEKVYTSALVRTHQTVEKFIKKGIPHEILAELNEISWGEKEGKEPTTEDNAYYANLTKSWSQGNITLKPTGGESPVEVADRLKIGLKKIIENSHEKLVLVAMHGRAMRILLAEISDLHLQEMDTFPHQNTCLYKLEYCYNEDKFEILSRNDVSHLEELEIG</sequence>
<dbReference type="PANTHER" id="PTHR46517:SF1">
    <property type="entry name" value="FRUCTOSE-2,6-BISPHOSPHATASE TIGAR"/>
    <property type="match status" value="1"/>
</dbReference>
<dbReference type="InterPro" id="IPR051695">
    <property type="entry name" value="Phosphoglycerate_Mutase"/>
</dbReference>
<dbReference type="CDD" id="cd07067">
    <property type="entry name" value="HP_PGM_like"/>
    <property type="match status" value="1"/>
</dbReference>
<dbReference type="Proteomes" id="UP001204144">
    <property type="component" value="Unassembled WGS sequence"/>
</dbReference>
<feature type="active site" description="Tele-phosphohistidine intermediate" evidence="2">
    <location>
        <position position="11"/>
    </location>
</feature>
<dbReference type="GO" id="GO:0004331">
    <property type="term" value="F:fructose-2,6-bisphosphate 2-phosphatase activity"/>
    <property type="evidence" value="ECO:0007669"/>
    <property type="project" value="TreeGrafter"/>
</dbReference>
<feature type="binding site" evidence="3">
    <location>
        <begin position="10"/>
        <end position="17"/>
    </location>
    <ligand>
        <name>substrate</name>
    </ligand>
</feature>
<comment type="caution">
    <text evidence="4">The sequence shown here is derived from an EMBL/GenBank/DDBJ whole genome shotgun (WGS) entry which is preliminary data.</text>
</comment>
<organism evidence="4 5">
    <name type="scientific">Lacihabitans soyangensis</name>
    <dbReference type="NCBI Taxonomy" id="869394"/>
    <lineage>
        <taxon>Bacteria</taxon>
        <taxon>Pseudomonadati</taxon>
        <taxon>Bacteroidota</taxon>
        <taxon>Cytophagia</taxon>
        <taxon>Cytophagales</taxon>
        <taxon>Leadbetterellaceae</taxon>
        <taxon>Lacihabitans</taxon>
    </lineage>
</organism>
<proteinExistence type="predicted"/>
<dbReference type="AlphaFoldDB" id="A0AAE3KWZ8"/>
<reference evidence="4 5" key="1">
    <citation type="submission" date="2018-11" db="EMBL/GenBank/DDBJ databases">
        <title>Novel bacteria species description.</title>
        <authorList>
            <person name="Han J.-H."/>
        </authorList>
    </citation>
    <scope>NUCLEOTIDE SEQUENCE [LARGE SCALE GENOMIC DNA]</scope>
    <source>
        <strain evidence="4 5">KCTC23259</strain>
    </source>
</reference>
<dbReference type="Pfam" id="PF00300">
    <property type="entry name" value="His_Phos_1"/>
    <property type="match status" value="1"/>
</dbReference>
<dbReference type="RefSeq" id="WP_255037549.1">
    <property type="nucleotide sequence ID" value="NZ_RJUF01000039.1"/>
</dbReference>
<name>A0AAE3KWZ8_9BACT</name>
<accession>A0AAE3KWZ8</accession>
<dbReference type="InterPro" id="IPR001345">
    <property type="entry name" value="PG/BPGM_mutase_AS"/>
</dbReference>
<dbReference type="PANTHER" id="PTHR46517">
    <property type="entry name" value="FRUCTOSE-2,6-BISPHOSPHATASE TIGAR"/>
    <property type="match status" value="1"/>
</dbReference>
<evidence type="ECO:0000256" key="2">
    <source>
        <dbReference type="PIRSR" id="PIRSR613078-1"/>
    </source>
</evidence>
<feature type="binding site" evidence="3">
    <location>
        <position position="61"/>
    </location>
    <ligand>
        <name>substrate</name>
    </ligand>
</feature>
<dbReference type="PROSITE" id="PS00175">
    <property type="entry name" value="PG_MUTASE"/>
    <property type="match status" value="1"/>
</dbReference>
<dbReference type="InterPro" id="IPR013078">
    <property type="entry name" value="His_Pase_superF_clade-1"/>
</dbReference>
<evidence type="ECO:0000313" key="5">
    <source>
        <dbReference type="Proteomes" id="UP001204144"/>
    </source>
</evidence>